<gene>
    <name evidence="2" type="ORF">O181_041039</name>
</gene>
<feature type="compositionally biased region" description="Basic and acidic residues" evidence="1">
    <location>
        <begin position="322"/>
        <end position="338"/>
    </location>
</feature>
<feature type="compositionally biased region" description="Acidic residues" evidence="1">
    <location>
        <begin position="339"/>
        <end position="357"/>
    </location>
</feature>
<dbReference type="GO" id="GO:0004864">
    <property type="term" value="F:protein phosphatase inhibitor activity"/>
    <property type="evidence" value="ECO:0007669"/>
    <property type="project" value="InterPro"/>
</dbReference>
<dbReference type="PANTHER" id="PTHR12398:SF20">
    <property type="entry name" value="PROTEIN PHOSPHATASE 1 REGULATORY INHIBITOR SUBUNIT 2"/>
    <property type="match status" value="1"/>
</dbReference>
<feature type="region of interest" description="Disordered" evidence="1">
    <location>
        <begin position="197"/>
        <end position="238"/>
    </location>
</feature>
<dbReference type="Gene3D" id="6.10.250.1050">
    <property type="match status" value="1"/>
</dbReference>
<dbReference type="EMBL" id="AVOT02016264">
    <property type="protein sequence ID" value="MBW0501324.1"/>
    <property type="molecule type" value="Genomic_DNA"/>
</dbReference>
<dbReference type="OrthoDB" id="551302at2759"/>
<evidence type="ECO:0000313" key="2">
    <source>
        <dbReference type="EMBL" id="MBW0501324.1"/>
    </source>
</evidence>
<feature type="compositionally biased region" description="Low complexity" evidence="1">
    <location>
        <begin position="257"/>
        <end position="268"/>
    </location>
</feature>
<feature type="compositionally biased region" description="Basic and acidic residues" evidence="1">
    <location>
        <begin position="136"/>
        <end position="153"/>
    </location>
</feature>
<feature type="compositionally biased region" description="Low complexity" evidence="1">
    <location>
        <begin position="226"/>
        <end position="238"/>
    </location>
</feature>
<accession>A0A9Q3HG39</accession>
<comment type="caution">
    <text evidence="2">The sequence shown here is derived from an EMBL/GenBank/DDBJ whole genome shotgun (WGS) entry which is preliminary data.</text>
</comment>
<feature type="region of interest" description="Disordered" evidence="1">
    <location>
        <begin position="130"/>
        <end position="178"/>
    </location>
</feature>
<dbReference type="Proteomes" id="UP000765509">
    <property type="component" value="Unassembled WGS sequence"/>
</dbReference>
<dbReference type="PANTHER" id="PTHR12398">
    <property type="entry name" value="PROTEIN PHOSPHATASE INHIBITOR"/>
    <property type="match status" value="1"/>
</dbReference>
<evidence type="ECO:0000256" key="1">
    <source>
        <dbReference type="SAM" id="MobiDB-lite"/>
    </source>
</evidence>
<reference evidence="2" key="1">
    <citation type="submission" date="2021-03" db="EMBL/GenBank/DDBJ databases">
        <title>Draft genome sequence of rust myrtle Austropuccinia psidii MF-1, a brazilian biotype.</title>
        <authorList>
            <person name="Quecine M.C."/>
            <person name="Pachon D.M.R."/>
            <person name="Bonatelli M.L."/>
            <person name="Correr F.H."/>
            <person name="Franceschini L.M."/>
            <person name="Leite T.F."/>
            <person name="Margarido G.R.A."/>
            <person name="Almeida C.A."/>
            <person name="Ferrarezi J.A."/>
            <person name="Labate C.A."/>
        </authorList>
    </citation>
    <scope>NUCLEOTIDE SEQUENCE</scope>
    <source>
        <strain evidence="2">MF-1</strain>
    </source>
</reference>
<keyword evidence="3" id="KW-1185">Reference proteome</keyword>
<name>A0A9Q3HG39_9BASI</name>
<dbReference type="AlphaFoldDB" id="A0A9Q3HG39"/>
<feature type="region of interest" description="Disordered" evidence="1">
    <location>
        <begin position="257"/>
        <end position="367"/>
    </location>
</feature>
<protein>
    <recommendedName>
        <fullName evidence="4">Protein phosphatase inhibitor 2</fullName>
    </recommendedName>
</protein>
<dbReference type="Pfam" id="PF04979">
    <property type="entry name" value="IPP-2"/>
    <property type="match status" value="1"/>
</dbReference>
<evidence type="ECO:0008006" key="4">
    <source>
        <dbReference type="Google" id="ProtNLM"/>
    </source>
</evidence>
<organism evidence="2 3">
    <name type="scientific">Austropuccinia psidii MF-1</name>
    <dbReference type="NCBI Taxonomy" id="1389203"/>
    <lineage>
        <taxon>Eukaryota</taxon>
        <taxon>Fungi</taxon>
        <taxon>Dikarya</taxon>
        <taxon>Basidiomycota</taxon>
        <taxon>Pucciniomycotina</taxon>
        <taxon>Pucciniomycetes</taxon>
        <taxon>Pucciniales</taxon>
        <taxon>Sphaerophragmiaceae</taxon>
        <taxon>Austropuccinia</taxon>
    </lineage>
</organism>
<proteinExistence type="predicted"/>
<feature type="compositionally biased region" description="Acidic residues" evidence="1">
    <location>
        <begin position="291"/>
        <end position="301"/>
    </location>
</feature>
<dbReference type="GO" id="GO:0009966">
    <property type="term" value="P:regulation of signal transduction"/>
    <property type="evidence" value="ECO:0007669"/>
    <property type="project" value="InterPro"/>
</dbReference>
<evidence type="ECO:0000313" key="3">
    <source>
        <dbReference type="Proteomes" id="UP000765509"/>
    </source>
</evidence>
<dbReference type="InterPro" id="IPR007062">
    <property type="entry name" value="PPI-2"/>
</dbReference>
<sequence length="367" mass="40921">MQSINHVAQRYFYFEMCNNGTLPSILSNPRYLVYLAEQLASPENANHPQQLGAAGNSSRSKLLNRSGIGHLSLLIPSLPQHFLLQYPTFRVCVSPHFAAFVSECFCFPRSFFVAAVADIDRRRRYNNFSRMNHNPDPADNRCERRIGRSDSSVRPKGILKNKLGSEQESRSPHLTWDEPNLALNDLNRDSKMKITEPKTPFVRYNPDTDEVMNLDSIPDFDLGGVSSSSQPDCQSPQQEISCMENDTPVCSIPIARRLSSSSRRGSGSTERRQVFVQPPTGPSTSAGDHALDDDDEDDDQGNLDPDMKAKHDAFVLARKGHYGNEAEAMKRARQLAEREDMEADASTESDFPSEDAASDLSQPPNGI</sequence>